<evidence type="ECO:0000256" key="4">
    <source>
        <dbReference type="ARBA" id="ARBA00023136"/>
    </source>
</evidence>
<comment type="subcellular location">
    <subcellularLocation>
        <location evidence="1">Membrane</location>
        <topology evidence="1">Multi-pass membrane protein</topology>
    </subcellularLocation>
</comment>
<feature type="transmembrane region" description="Helical" evidence="5">
    <location>
        <begin position="265"/>
        <end position="284"/>
    </location>
</feature>
<dbReference type="GO" id="GO:0016020">
    <property type="term" value="C:membrane"/>
    <property type="evidence" value="ECO:0007669"/>
    <property type="project" value="UniProtKB-SubCell"/>
</dbReference>
<feature type="transmembrane region" description="Helical" evidence="5">
    <location>
        <begin position="436"/>
        <end position="457"/>
    </location>
</feature>
<feature type="transmembrane region" description="Helical" evidence="5">
    <location>
        <begin position="396"/>
        <end position="416"/>
    </location>
</feature>
<feature type="transmembrane region" description="Helical" evidence="5">
    <location>
        <begin position="6"/>
        <end position="27"/>
    </location>
</feature>
<evidence type="ECO:0000313" key="7">
    <source>
        <dbReference type="EMBL" id="VAX30153.1"/>
    </source>
</evidence>
<feature type="transmembrane region" description="Helical" evidence="5">
    <location>
        <begin position="98"/>
        <end position="115"/>
    </location>
</feature>
<sequence>MNISTIGPLLPEIIMAASALLVLLVELVIHKKETVGLLTIVSVAIVAYYIPQSFGKAFGGMFISDGYSVFFKFIFFINLILTVLLSMRYLVIEEANHGEYYALIMFSTLGMMIMASAGDLIVLYLGLELMALSTYVLAGFIRHDIRSNEAALKYFLLGAFSSALLLYGITMIYGLTGTTDISLIGAAVAEKGLNIPMFLAIIFLMVAFGFKIALAPFHMWAPDVYEGAPTSITAFMSVGPKAAGFAAFGRVFLTGFGPLSADWTGILIVLSILTMAVGNIIAIQQSNIKRMLAYSSVAHAGYAVLGIIVGGIEGVAAMMNYLFIYGFMNIGAFAVVIMLRSKGFQGEELEDYKGLARTHPLAAAMMLIFMFSLAGIPPTAGFIGKFYLFKAVIGAGYIWLAVVAVIFSAISAYFYLRVVMYMYMLEPEGEAVTLSLSPSLGLALLITTLAVIFIGIYPSPLLSFARLAAG</sequence>
<feature type="transmembrane region" description="Helical" evidence="5">
    <location>
        <begin position="70"/>
        <end position="91"/>
    </location>
</feature>
<feature type="transmembrane region" description="Helical" evidence="5">
    <location>
        <begin position="121"/>
        <end position="142"/>
    </location>
</feature>
<organism evidence="7">
    <name type="scientific">hydrothermal vent metagenome</name>
    <dbReference type="NCBI Taxonomy" id="652676"/>
    <lineage>
        <taxon>unclassified sequences</taxon>
        <taxon>metagenomes</taxon>
        <taxon>ecological metagenomes</taxon>
    </lineage>
</organism>
<feature type="transmembrane region" description="Helical" evidence="5">
    <location>
        <begin position="291"/>
        <end position="312"/>
    </location>
</feature>
<reference evidence="7" key="1">
    <citation type="submission" date="2018-06" db="EMBL/GenBank/DDBJ databases">
        <authorList>
            <person name="Zhirakovskaya E."/>
        </authorList>
    </citation>
    <scope>NUCLEOTIDE SEQUENCE</scope>
</reference>
<keyword evidence="4 5" id="KW-0472">Membrane</keyword>
<feature type="transmembrane region" description="Helical" evidence="5">
    <location>
        <begin position="318"/>
        <end position="339"/>
    </location>
</feature>
<dbReference type="Pfam" id="PF00361">
    <property type="entry name" value="Proton_antipo_M"/>
    <property type="match status" value="1"/>
</dbReference>
<dbReference type="EC" id="1.6.5.3" evidence="7"/>
<evidence type="ECO:0000259" key="6">
    <source>
        <dbReference type="Pfam" id="PF00361"/>
    </source>
</evidence>
<dbReference type="InterPro" id="IPR010096">
    <property type="entry name" value="NADH-Q_OxRdtase_suN/2"/>
</dbReference>
<gene>
    <name evidence="7" type="ORF">MNBD_NITROSPIRAE03-1415</name>
</gene>
<feature type="transmembrane region" description="Helical" evidence="5">
    <location>
        <begin position="232"/>
        <end position="253"/>
    </location>
</feature>
<keyword evidence="3 5" id="KW-1133">Transmembrane helix</keyword>
<dbReference type="HAMAP" id="MF_00445">
    <property type="entry name" value="NDH1_NuoN_1"/>
    <property type="match status" value="1"/>
</dbReference>
<name>A0A3B1D071_9ZZZZ</name>
<evidence type="ECO:0000256" key="5">
    <source>
        <dbReference type="SAM" id="Phobius"/>
    </source>
</evidence>
<protein>
    <submittedName>
        <fullName evidence="7">NADH-ubiquinone oxidoreductase chain N</fullName>
        <ecNumber evidence="7">1.6.5.3</ecNumber>
    </submittedName>
</protein>
<dbReference type="AlphaFoldDB" id="A0A3B1D071"/>
<keyword evidence="2 5" id="KW-0812">Transmembrane</keyword>
<feature type="transmembrane region" description="Helical" evidence="5">
    <location>
        <begin position="34"/>
        <end position="50"/>
    </location>
</feature>
<dbReference type="GO" id="GO:0042773">
    <property type="term" value="P:ATP synthesis coupled electron transport"/>
    <property type="evidence" value="ECO:0007669"/>
    <property type="project" value="InterPro"/>
</dbReference>
<proteinExistence type="inferred from homology"/>
<feature type="domain" description="NADH:quinone oxidoreductase/Mrp antiporter transmembrane" evidence="6">
    <location>
        <begin position="117"/>
        <end position="410"/>
    </location>
</feature>
<dbReference type="NCBIfam" id="TIGR01770">
    <property type="entry name" value="NDH_I_N"/>
    <property type="match status" value="1"/>
</dbReference>
<keyword evidence="7" id="KW-0560">Oxidoreductase</keyword>
<dbReference type="EMBL" id="UOGI01000071">
    <property type="protein sequence ID" value="VAX30153.1"/>
    <property type="molecule type" value="Genomic_DNA"/>
</dbReference>
<feature type="transmembrane region" description="Helical" evidence="5">
    <location>
        <begin position="195"/>
        <end position="220"/>
    </location>
</feature>
<feature type="transmembrane region" description="Helical" evidence="5">
    <location>
        <begin position="360"/>
        <end position="384"/>
    </location>
</feature>
<dbReference type="GO" id="GO:0008137">
    <property type="term" value="F:NADH dehydrogenase (ubiquinone) activity"/>
    <property type="evidence" value="ECO:0007669"/>
    <property type="project" value="InterPro"/>
</dbReference>
<feature type="transmembrane region" description="Helical" evidence="5">
    <location>
        <begin position="154"/>
        <end position="175"/>
    </location>
</feature>
<dbReference type="PANTHER" id="PTHR22773">
    <property type="entry name" value="NADH DEHYDROGENASE"/>
    <property type="match status" value="1"/>
</dbReference>
<accession>A0A3B1D071</accession>
<keyword evidence="7" id="KW-0830">Ubiquinone</keyword>
<evidence type="ECO:0000256" key="1">
    <source>
        <dbReference type="ARBA" id="ARBA00004141"/>
    </source>
</evidence>
<dbReference type="GO" id="GO:0016491">
    <property type="term" value="F:oxidoreductase activity"/>
    <property type="evidence" value="ECO:0007669"/>
    <property type="project" value="UniProtKB-KW"/>
</dbReference>
<evidence type="ECO:0000256" key="2">
    <source>
        <dbReference type="ARBA" id="ARBA00022692"/>
    </source>
</evidence>
<evidence type="ECO:0000256" key="3">
    <source>
        <dbReference type="ARBA" id="ARBA00022989"/>
    </source>
</evidence>
<dbReference type="InterPro" id="IPR001750">
    <property type="entry name" value="ND/Mrp_TM"/>
</dbReference>